<keyword evidence="1" id="KW-1133">Transmembrane helix</keyword>
<organism evidence="2 3">
    <name type="scientific">Cellulosilyticum lentocellum (strain ATCC 49066 / DSM 5427 / NCIMB 11756 / RHM5)</name>
    <name type="common">Clostridium lentocellum</name>
    <dbReference type="NCBI Taxonomy" id="642492"/>
    <lineage>
        <taxon>Bacteria</taxon>
        <taxon>Bacillati</taxon>
        <taxon>Bacillota</taxon>
        <taxon>Clostridia</taxon>
        <taxon>Lachnospirales</taxon>
        <taxon>Cellulosilyticaceae</taxon>
        <taxon>Cellulosilyticum</taxon>
    </lineage>
</organism>
<keyword evidence="3" id="KW-1185">Reference proteome</keyword>
<dbReference type="HOGENOM" id="CLU_055257_2_0_9"/>
<feature type="transmembrane region" description="Helical" evidence="1">
    <location>
        <begin position="147"/>
        <end position="168"/>
    </location>
</feature>
<evidence type="ECO:0000313" key="2">
    <source>
        <dbReference type="EMBL" id="ADZ83307.1"/>
    </source>
</evidence>
<keyword evidence="1" id="KW-0812">Transmembrane</keyword>
<feature type="transmembrane region" description="Helical" evidence="1">
    <location>
        <begin position="42"/>
        <end position="62"/>
    </location>
</feature>
<keyword evidence="1" id="KW-0472">Membrane</keyword>
<reference evidence="2 3" key="1">
    <citation type="journal article" date="2011" name="J. Bacteriol.">
        <title>Complete genome sequence of the cellulose-degrading bacterium Cellulosilyticum lentocellum.</title>
        <authorList>
            <consortium name="US DOE Joint Genome Institute"/>
            <person name="Miller D.A."/>
            <person name="Suen G."/>
            <person name="Bruce D."/>
            <person name="Copeland A."/>
            <person name="Cheng J.F."/>
            <person name="Detter C."/>
            <person name="Goodwin L.A."/>
            <person name="Han C.S."/>
            <person name="Hauser L.J."/>
            <person name="Land M.L."/>
            <person name="Lapidus A."/>
            <person name="Lucas S."/>
            <person name="Meincke L."/>
            <person name="Pitluck S."/>
            <person name="Tapia R."/>
            <person name="Teshima H."/>
            <person name="Woyke T."/>
            <person name="Fox B.G."/>
            <person name="Angert E.R."/>
            <person name="Currie C.R."/>
        </authorList>
    </citation>
    <scope>NUCLEOTIDE SEQUENCE [LARGE SCALE GENOMIC DNA]</scope>
    <source>
        <strain evidence="3">ATCC 49066 / DSM 5427 / NCIMB 11756 / RHM5</strain>
    </source>
</reference>
<accession>F2JKQ4</accession>
<dbReference type="EMBL" id="CP002582">
    <property type="protein sequence ID" value="ADZ83307.1"/>
    <property type="molecule type" value="Genomic_DNA"/>
</dbReference>
<gene>
    <name evidence="2" type="ordered locus">Clole_1582</name>
</gene>
<dbReference type="STRING" id="642492.Clole_1582"/>
<protein>
    <recommendedName>
        <fullName evidence="4">ABC transporter permease</fullName>
    </recommendedName>
</protein>
<dbReference type="Proteomes" id="UP000008467">
    <property type="component" value="Chromosome"/>
</dbReference>
<sequence length="293" mass="33787">MASLSSTSFYELIYYFFIYSTLGWLMETTLNSIKHKTFINRGFLTGFYCPIYGVGMCSIYLFCSPFASNPFLVFIVGLVVATLIEYITGMLMEKLFHASWWDYSHFKCNLNGKICLRISIAWGVLALVFTCYIQPFFVILIGKIPKIPGIIFLYTLTFLFIIDCIFSTHSAFKLSTRMPSLAILRNELSTIIEQSKLYTTAEELRKWTETYKSNVSISYIMEKLRLQLTEASDSSSEKLRQAISALHKKYTEQINKYSLGEKRLLKAFPRLSLSKLKKNNSKSKSTHSRKEDL</sequence>
<feature type="transmembrane region" description="Helical" evidence="1">
    <location>
        <begin position="120"/>
        <end position="141"/>
    </location>
</feature>
<evidence type="ECO:0008006" key="4">
    <source>
        <dbReference type="Google" id="ProtNLM"/>
    </source>
</evidence>
<proteinExistence type="predicted"/>
<dbReference type="KEGG" id="cle:Clole_1582"/>
<feature type="transmembrane region" description="Helical" evidence="1">
    <location>
        <begin position="12"/>
        <end position="30"/>
    </location>
</feature>
<feature type="transmembrane region" description="Helical" evidence="1">
    <location>
        <begin position="68"/>
        <end position="87"/>
    </location>
</feature>
<dbReference type="Pfam" id="PF06541">
    <property type="entry name" value="ABC_trans_CmpB"/>
    <property type="match status" value="1"/>
</dbReference>
<dbReference type="eggNOG" id="COG4905">
    <property type="taxonomic scope" value="Bacteria"/>
</dbReference>
<evidence type="ECO:0000256" key="1">
    <source>
        <dbReference type="SAM" id="Phobius"/>
    </source>
</evidence>
<name>F2JKQ4_CELLD</name>
<dbReference type="RefSeq" id="WP_013656605.1">
    <property type="nucleotide sequence ID" value="NC_015275.1"/>
</dbReference>
<dbReference type="AlphaFoldDB" id="F2JKQ4"/>
<evidence type="ECO:0000313" key="3">
    <source>
        <dbReference type="Proteomes" id="UP000008467"/>
    </source>
</evidence>
<dbReference type="InterPro" id="IPR010540">
    <property type="entry name" value="CmpB_TMEM229"/>
</dbReference>